<dbReference type="PANTHER" id="PTHR24355:SF18">
    <property type="entry name" value="G PROTEIN-COUPLED RECEPTOR KINASE"/>
    <property type="match status" value="1"/>
</dbReference>
<dbReference type="OrthoDB" id="354826at2759"/>
<feature type="region of interest" description="Disordered" evidence="6">
    <location>
        <begin position="572"/>
        <end position="609"/>
    </location>
</feature>
<protein>
    <submittedName>
        <fullName evidence="9">Uncharacterized protein</fullName>
    </submittedName>
</protein>
<feature type="region of interest" description="Disordered" evidence="6">
    <location>
        <begin position="437"/>
        <end position="459"/>
    </location>
</feature>
<feature type="compositionally biased region" description="Basic and acidic residues" evidence="6">
    <location>
        <begin position="580"/>
        <end position="590"/>
    </location>
</feature>
<dbReference type="InterPro" id="IPR011009">
    <property type="entry name" value="Kinase-like_dom_sf"/>
</dbReference>
<dbReference type="SMART" id="SM00220">
    <property type="entry name" value="S_TKc"/>
    <property type="match status" value="1"/>
</dbReference>
<keyword evidence="5" id="KW-0067">ATP-binding</keyword>
<dbReference type="InterPro" id="IPR000961">
    <property type="entry name" value="AGC-kinase_C"/>
</dbReference>
<dbReference type="PROSITE" id="PS50011">
    <property type="entry name" value="PROTEIN_KINASE_DOM"/>
    <property type="match status" value="1"/>
</dbReference>
<dbReference type="GO" id="GO:0005524">
    <property type="term" value="F:ATP binding"/>
    <property type="evidence" value="ECO:0007669"/>
    <property type="project" value="UniProtKB-KW"/>
</dbReference>
<dbReference type="Pfam" id="PF00069">
    <property type="entry name" value="Pkinase"/>
    <property type="match status" value="1"/>
</dbReference>
<dbReference type="InterPro" id="IPR036969">
    <property type="entry name" value="Citrate_synthase_sf"/>
</dbReference>
<dbReference type="InterPro" id="IPR045270">
    <property type="entry name" value="STKc_AGC"/>
</dbReference>
<dbReference type="SUPFAM" id="SSF56112">
    <property type="entry name" value="Protein kinase-like (PK-like)"/>
    <property type="match status" value="1"/>
</dbReference>
<feature type="compositionally biased region" description="Basic and acidic residues" evidence="6">
    <location>
        <begin position="450"/>
        <end position="459"/>
    </location>
</feature>
<proteinExistence type="predicted"/>
<organism evidence="9 10">
    <name type="scientific">Coemansia pectinata</name>
    <dbReference type="NCBI Taxonomy" id="1052879"/>
    <lineage>
        <taxon>Eukaryota</taxon>
        <taxon>Fungi</taxon>
        <taxon>Fungi incertae sedis</taxon>
        <taxon>Zoopagomycota</taxon>
        <taxon>Kickxellomycotina</taxon>
        <taxon>Kickxellomycetes</taxon>
        <taxon>Kickxellales</taxon>
        <taxon>Kickxellaceae</taxon>
        <taxon>Coemansia</taxon>
    </lineage>
</organism>
<feature type="domain" description="Protein kinase" evidence="7">
    <location>
        <begin position="130"/>
        <end position="404"/>
    </location>
</feature>
<evidence type="ECO:0000256" key="6">
    <source>
        <dbReference type="SAM" id="MobiDB-lite"/>
    </source>
</evidence>
<dbReference type="SMART" id="SM00133">
    <property type="entry name" value="S_TK_X"/>
    <property type="match status" value="1"/>
</dbReference>
<dbReference type="PANTHER" id="PTHR24355">
    <property type="entry name" value="G PROTEIN-COUPLED RECEPTOR KINASE/RIBOSOMAL PROTEIN S6 KINASE"/>
    <property type="match status" value="1"/>
</dbReference>
<dbReference type="CDD" id="cd05123">
    <property type="entry name" value="STKc_AGC"/>
    <property type="match status" value="1"/>
</dbReference>
<keyword evidence="2" id="KW-0808">Transferase</keyword>
<dbReference type="GO" id="GO:0046912">
    <property type="term" value="F:acyltransferase activity, acyl groups converted into alkyl on transfer"/>
    <property type="evidence" value="ECO:0007669"/>
    <property type="project" value="InterPro"/>
</dbReference>
<dbReference type="FunFam" id="1.10.510.10:FF:000469">
    <property type="entry name" value="Serine/threonine-protein kinase 32B"/>
    <property type="match status" value="1"/>
</dbReference>
<evidence type="ECO:0000256" key="4">
    <source>
        <dbReference type="ARBA" id="ARBA00022777"/>
    </source>
</evidence>
<dbReference type="AlphaFoldDB" id="A0A9W8GQJ7"/>
<dbReference type="PROSITE" id="PS00108">
    <property type="entry name" value="PROTEIN_KINASE_ST"/>
    <property type="match status" value="1"/>
</dbReference>
<dbReference type="InterPro" id="IPR016143">
    <property type="entry name" value="Citrate_synth-like_sm_a-sub"/>
</dbReference>
<gene>
    <name evidence="9" type="ORF">GGI19_005765</name>
</gene>
<evidence type="ECO:0000313" key="9">
    <source>
        <dbReference type="EMBL" id="KAJ2749223.1"/>
    </source>
</evidence>
<dbReference type="Gene3D" id="1.10.510.10">
    <property type="entry name" value="Transferase(Phosphotransferase) domain 1"/>
    <property type="match status" value="1"/>
</dbReference>
<reference evidence="9" key="1">
    <citation type="submission" date="2022-07" db="EMBL/GenBank/DDBJ databases">
        <title>Phylogenomic reconstructions and comparative analyses of Kickxellomycotina fungi.</title>
        <authorList>
            <person name="Reynolds N.K."/>
            <person name="Stajich J.E."/>
            <person name="Barry K."/>
            <person name="Grigoriev I.V."/>
            <person name="Crous P."/>
            <person name="Smith M.E."/>
        </authorList>
    </citation>
    <scope>NUCLEOTIDE SEQUENCE</scope>
    <source>
        <strain evidence="9">BCRC 34297</strain>
    </source>
</reference>
<name>A0A9W8GQJ7_9FUNG</name>
<dbReference type="FunFam" id="1.10.230.10:FF:000005">
    <property type="entry name" value="ATP-citrate synthase subunit 1"/>
    <property type="match status" value="1"/>
</dbReference>
<evidence type="ECO:0000256" key="2">
    <source>
        <dbReference type="ARBA" id="ARBA00022679"/>
    </source>
</evidence>
<keyword evidence="10" id="KW-1185">Reference proteome</keyword>
<feature type="domain" description="AGC-kinase C-terminal" evidence="8">
    <location>
        <begin position="405"/>
        <end position="481"/>
    </location>
</feature>
<comment type="caution">
    <text evidence="9">The sequence shown here is derived from an EMBL/GenBank/DDBJ whole genome shotgun (WGS) entry which is preliminary data.</text>
</comment>
<keyword evidence="4" id="KW-0418">Kinase</keyword>
<evidence type="ECO:0000256" key="5">
    <source>
        <dbReference type="ARBA" id="ARBA00022840"/>
    </source>
</evidence>
<dbReference type="PROSITE" id="PS51285">
    <property type="entry name" value="AGC_KINASE_CTER"/>
    <property type="match status" value="1"/>
</dbReference>
<evidence type="ECO:0000259" key="8">
    <source>
        <dbReference type="PROSITE" id="PS51285"/>
    </source>
</evidence>
<keyword evidence="1" id="KW-0723">Serine/threonine-protein kinase</keyword>
<dbReference type="Gene3D" id="1.10.230.10">
    <property type="entry name" value="Cytochrome P450-Terp, domain 2"/>
    <property type="match status" value="1"/>
</dbReference>
<accession>A0A9W8GQJ7</accession>
<dbReference type="SUPFAM" id="SSF48256">
    <property type="entry name" value="Citrate synthase"/>
    <property type="match status" value="1"/>
</dbReference>
<dbReference type="Pfam" id="PF00285">
    <property type="entry name" value="Citrate_synt"/>
    <property type="match status" value="1"/>
</dbReference>
<dbReference type="Gene3D" id="3.30.200.20">
    <property type="entry name" value="Phosphorylase Kinase, domain 1"/>
    <property type="match status" value="1"/>
</dbReference>
<evidence type="ECO:0000313" key="10">
    <source>
        <dbReference type="Proteomes" id="UP001140011"/>
    </source>
</evidence>
<dbReference type="InterPro" id="IPR002020">
    <property type="entry name" value="Citrate_synthase"/>
</dbReference>
<evidence type="ECO:0000256" key="3">
    <source>
        <dbReference type="ARBA" id="ARBA00022741"/>
    </source>
</evidence>
<dbReference type="CDD" id="cd06100">
    <property type="entry name" value="CCL_ACL-C"/>
    <property type="match status" value="1"/>
</dbReference>
<evidence type="ECO:0000259" key="7">
    <source>
        <dbReference type="PROSITE" id="PS50011"/>
    </source>
</evidence>
<keyword evidence="3" id="KW-0547">Nucleotide-binding</keyword>
<dbReference type="GO" id="GO:0004674">
    <property type="term" value="F:protein serine/threonine kinase activity"/>
    <property type="evidence" value="ECO:0007669"/>
    <property type="project" value="UniProtKB-KW"/>
</dbReference>
<dbReference type="Proteomes" id="UP001140011">
    <property type="component" value="Unassembled WGS sequence"/>
</dbReference>
<dbReference type="EMBL" id="JANBUH010000845">
    <property type="protein sequence ID" value="KAJ2749223.1"/>
    <property type="molecule type" value="Genomic_DNA"/>
</dbReference>
<feature type="non-terminal residue" evidence="9">
    <location>
        <position position="1"/>
    </location>
</feature>
<evidence type="ECO:0000256" key="1">
    <source>
        <dbReference type="ARBA" id="ARBA00022527"/>
    </source>
</evidence>
<sequence length="793" mass="87495">DLFSSAYDKGLTPRQFVDSMRKQNKLILGIGHKIKSRTNPDLRVSIITEYAKRHFPTTPILDYARAVESITTAKKDNLILNVDGAIGVLFVDLLRHSGAFSREEADEYARIGTLNGLFVLGRSIGFIGHYLDQKRLKQGLYRHPWDDISYLNPATAQGDRVQHVETRRSYALKYISKSLCSERRGEANVIQERAILEEVSHAYIASLRFSFQTAQHVFLVLDLMQGGDLRFHMRRQKRLPEGVIRLWIAELASAINYLHTIRVVHRDIKPENVLMDHEGHVALTDFNTAIRITDEAPLHRGVAGTTSYMAPELISGGEYAGSVDWWSLGVLMYECVFGHRPFRRKSRDDLRRAIIEDDVPFPVTTDSRVSLDCISAIRGLLHKSPGRRLGCDGGFERLKAHPFFASIDWDALETRNITPIFVPDRGTDNFDKSRVIASSQGSTPAEDTIGSDKPESGGEGILDREYANFNYIEYLTFKAYVEQHGSVTADAVAEALSAIRVPDGSKAPPLLLQLRLDGRPIVRFPIAKVKLQDAGASTVSLAPSSSKSVRRRITTRAVARLKRINPSMVSLNQSFVSGHSPERQASDDTLPRQTDVPLSPTGSTMELPPSNVPIDAAAWAAMLPSQRMLATRFCTKMVLDRITASLLSVSRAAQPAISSISSKASVAAAATKPRSSSCYIKTDGPHPRAVNAVGRQLRHWPSMTNTKDSITPRLVPIAAQWKAPRKGKVVEAQALVHKTNYPQLNSDPVIVAMAAEIAADGWEVIPKSAAVSVVAPWSILSPKQAGFGKVAIL</sequence>
<dbReference type="InterPro" id="IPR008271">
    <property type="entry name" value="Ser/Thr_kinase_AS"/>
</dbReference>
<dbReference type="InterPro" id="IPR000719">
    <property type="entry name" value="Prot_kinase_dom"/>
</dbReference>